<name>A0A7R9G872_9CRUS</name>
<proteinExistence type="predicted"/>
<gene>
    <name evidence="1" type="ORF">NMOB1V02_LOCUS603</name>
</gene>
<dbReference type="AlphaFoldDB" id="A0A7R9G872"/>
<evidence type="ECO:0000313" key="1">
    <source>
        <dbReference type="EMBL" id="CAD7272681.1"/>
    </source>
</evidence>
<protein>
    <submittedName>
        <fullName evidence="1">Uncharacterized protein</fullName>
    </submittedName>
</protein>
<reference evidence="1" key="1">
    <citation type="submission" date="2020-11" db="EMBL/GenBank/DDBJ databases">
        <authorList>
            <person name="Tran Van P."/>
        </authorList>
    </citation>
    <scope>NUCLEOTIDE SEQUENCE</scope>
</reference>
<sequence>MAEHRMSDEWTGMAACTSDWSCEEEFAEYPVEFFMPPPPIPSFLRDELGFEDLGNKDGVESGQHPLSTVVGEAPNDFCHLCKWADPSFDNWSLSGGSGIHEIRSRMPRYSSWEGEFCDGRKRKAGVSSLSEQALKQFQRWFAAYLYRILILRPGHGHCYHAHRHPVIRSSDIPSNAAIEILAAANGDNGAKTSGCMSYQFFFPKPRRVFEGSHNFRRSRFRFPRARLTLLMRIDFPLVSDV</sequence>
<organism evidence="1">
    <name type="scientific">Notodromas monacha</name>
    <dbReference type="NCBI Taxonomy" id="399045"/>
    <lineage>
        <taxon>Eukaryota</taxon>
        <taxon>Metazoa</taxon>
        <taxon>Ecdysozoa</taxon>
        <taxon>Arthropoda</taxon>
        <taxon>Crustacea</taxon>
        <taxon>Oligostraca</taxon>
        <taxon>Ostracoda</taxon>
        <taxon>Podocopa</taxon>
        <taxon>Podocopida</taxon>
        <taxon>Cypridocopina</taxon>
        <taxon>Cypridoidea</taxon>
        <taxon>Cyprididae</taxon>
        <taxon>Notodromas</taxon>
    </lineage>
</organism>
<accession>A0A7R9G872</accession>
<evidence type="ECO:0000313" key="2">
    <source>
        <dbReference type="Proteomes" id="UP000678499"/>
    </source>
</evidence>
<dbReference type="EMBL" id="OA882089">
    <property type="protein sequence ID" value="CAD7272681.1"/>
    <property type="molecule type" value="Genomic_DNA"/>
</dbReference>
<keyword evidence="2" id="KW-1185">Reference proteome</keyword>
<dbReference type="EMBL" id="CAJPEX010000052">
    <property type="protein sequence ID" value="CAG0912833.1"/>
    <property type="molecule type" value="Genomic_DNA"/>
</dbReference>
<dbReference type="Proteomes" id="UP000678499">
    <property type="component" value="Unassembled WGS sequence"/>
</dbReference>